<reference evidence="3" key="1">
    <citation type="journal article" date="2021" name="Nat. Commun.">
        <title>Genetic determinants of endophytism in the Arabidopsis root mycobiome.</title>
        <authorList>
            <person name="Mesny F."/>
            <person name="Miyauchi S."/>
            <person name="Thiergart T."/>
            <person name="Pickel B."/>
            <person name="Atanasova L."/>
            <person name="Karlsson M."/>
            <person name="Huettel B."/>
            <person name="Barry K.W."/>
            <person name="Haridas S."/>
            <person name="Chen C."/>
            <person name="Bauer D."/>
            <person name="Andreopoulos W."/>
            <person name="Pangilinan J."/>
            <person name="LaButti K."/>
            <person name="Riley R."/>
            <person name="Lipzen A."/>
            <person name="Clum A."/>
            <person name="Drula E."/>
            <person name="Henrissat B."/>
            <person name="Kohler A."/>
            <person name="Grigoriev I.V."/>
            <person name="Martin F.M."/>
            <person name="Hacquard S."/>
        </authorList>
    </citation>
    <scope>NUCLEOTIDE SEQUENCE</scope>
    <source>
        <strain evidence="3">MPI-CAGE-AT-0147</strain>
    </source>
</reference>
<dbReference type="InterPro" id="IPR051532">
    <property type="entry name" value="Ester_Hydrolysis_Enzymes"/>
</dbReference>
<dbReference type="EMBL" id="JAGMUV010000002">
    <property type="protein sequence ID" value="KAH7171036.1"/>
    <property type="molecule type" value="Genomic_DNA"/>
</dbReference>
<dbReference type="Pfam" id="PF13472">
    <property type="entry name" value="Lipase_GDSL_2"/>
    <property type="match status" value="1"/>
</dbReference>
<dbReference type="InterPro" id="IPR036514">
    <property type="entry name" value="SGNH_hydro_sf"/>
</dbReference>
<evidence type="ECO:0000313" key="3">
    <source>
        <dbReference type="EMBL" id="KAH7171036.1"/>
    </source>
</evidence>
<dbReference type="PANTHER" id="PTHR30383:SF31">
    <property type="entry name" value="SGNH HYDROLASE-TYPE ESTERASE DOMAIN-CONTAINING PROTEIN-RELATED"/>
    <property type="match status" value="1"/>
</dbReference>
<keyword evidence="4" id="KW-1185">Reference proteome</keyword>
<keyword evidence="3" id="KW-0378">Hydrolase</keyword>
<dbReference type="SUPFAM" id="SSF52266">
    <property type="entry name" value="SGNH hydrolase"/>
    <property type="match status" value="1"/>
</dbReference>
<dbReference type="AlphaFoldDB" id="A0A9P9JM05"/>
<proteinExistence type="predicted"/>
<feature type="domain" description="SGNH hydrolase-type esterase" evidence="2">
    <location>
        <begin position="70"/>
        <end position="248"/>
    </location>
</feature>
<evidence type="ECO:0000259" key="2">
    <source>
        <dbReference type="Pfam" id="PF13472"/>
    </source>
</evidence>
<accession>A0A9P9JM05</accession>
<dbReference type="Gene3D" id="3.40.50.1110">
    <property type="entry name" value="SGNH hydrolase"/>
    <property type="match status" value="1"/>
</dbReference>
<gene>
    <name evidence="3" type="ORF">EDB81DRAFT_188386</name>
</gene>
<evidence type="ECO:0000313" key="4">
    <source>
        <dbReference type="Proteomes" id="UP000738349"/>
    </source>
</evidence>
<dbReference type="PANTHER" id="PTHR30383">
    <property type="entry name" value="THIOESTERASE 1/PROTEASE 1/LYSOPHOSPHOLIPASE L1"/>
    <property type="match status" value="1"/>
</dbReference>
<feature type="region of interest" description="Disordered" evidence="1">
    <location>
        <begin position="310"/>
        <end position="341"/>
    </location>
</feature>
<dbReference type="OrthoDB" id="6123at2759"/>
<comment type="caution">
    <text evidence="3">The sequence shown here is derived from an EMBL/GenBank/DDBJ whole genome shotgun (WGS) entry which is preliminary data.</text>
</comment>
<protein>
    <submittedName>
        <fullName evidence="3">SGNH hydrolase-type esterase domain-containing protein</fullName>
    </submittedName>
</protein>
<dbReference type="CDD" id="cd01833">
    <property type="entry name" value="XynB_like"/>
    <property type="match status" value="1"/>
</dbReference>
<dbReference type="InterPro" id="IPR013830">
    <property type="entry name" value="SGNH_hydro"/>
</dbReference>
<name>A0A9P9JM05_9HYPO</name>
<evidence type="ECO:0000256" key="1">
    <source>
        <dbReference type="SAM" id="MobiDB-lite"/>
    </source>
</evidence>
<organism evidence="3 4">
    <name type="scientific">Dactylonectria macrodidyma</name>
    <dbReference type="NCBI Taxonomy" id="307937"/>
    <lineage>
        <taxon>Eukaryota</taxon>
        <taxon>Fungi</taxon>
        <taxon>Dikarya</taxon>
        <taxon>Ascomycota</taxon>
        <taxon>Pezizomycotina</taxon>
        <taxon>Sordariomycetes</taxon>
        <taxon>Hypocreomycetidae</taxon>
        <taxon>Hypocreales</taxon>
        <taxon>Nectriaceae</taxon>
        <taxon>Dactylonectria</taxon>
    </lineage>
</organism>
<sequence>MRLMFSFLICLPDSTSYCSDTIMRTFLKAFGQLAVLGLALTMPAYATLAASIDDSTVMVGGNVKLRLMPLGASITNGKGSEDGNGYRKALRDLLVADGNEVDMVGSRESGDMDDNQHEGWDGLRIDQVLEKAKLSVPERLPNLITINAGTNDCVQDYDIEHAANRTEELLKYLWTASPQATLILSTLLVNGDSDVEERVLEVNKQLKVLAETMTAQSRKVILVDMHSSDGPQADDLVDGTHPDSEGYQKMAELWFKGIEDAGTRGWLMSPQALPSDVTSTVASTAASATASSATTTPGMLNGSTTETGALETASEVVSEEEAQSTTDAAPAAQASDDGSKAPQVAGCPAVALILALGTLVFLI</sequence>
<dbReference type="GO" id="GO:0004622">
    <property type="term" value="F:phosphatidylcholine lysophospholipase activity"/>
    <property type="evidence" value="ECO:0007669"/>
    <property type="project" value="TreeGrafter"/>
</dbReference>
<dbReference type="Proteomes" id="UP000738349">
    <property type="component" value="Unassembled WGS sequence"/>
</dbReference>